<feature type="domain" description="NADH:quinone oxidoreductase/Mrp antiporter transmembrane" evidence="19">
    <location>
        <begin position="24"/>
        <end position="284"/>
    </location>
</feature>
<keyword evidence="14 18" id="KW-0830">Ubiquinone</keyword>
<dbReference type="PANTHER" id="PTHR46552:SF1">
    <property type="entry name" value="NADH-UBIQUINONE OXIDOREDUCTASE CHAIN 2"/>
    <property type="match status" value="1"/>
</dbReference>
<name>A0A8T9ZYJ5_9HEMI</name>
<dbReference type="GO" id="GO:0008137">
    <property type="term" value="F:NADH dehydrogenase (ubiquinone) activity"/>
    <property type="evidence" value="ECO:0007669"/>
    <property type="project" value="UniProtKB-EC"/>
</dbReference>
<keyword evidence="9 18" id="KW-0999">Mitochondrion inner membrane</keyword>
<comment type="catalytic activity">
    <reaction evidence="17 18">
        <text>a ubiquinone + NADH + 5 H(+)(in) = a ubiquinol + NAD(+) + 4 H(+)(out)</text>
        <dbReference type="Rhea" id="RHEA:29091"/>
        <dbReference type="Rhea" id="RHEA-COMP:9565"/>
        <dbReference type="Rhea" id="RHEA-COMP:9566"/>
        <dbReference type="ChEBI" id="CHEBI:15378"/>
        <dbReference type="ChEBI" id="CHEBI:16389"/>
        <dbReference type="ChEBI" id="CHEBI:17976"/>
        <dbReference type="ChEBI" id="CHEBI:57540"/>
        <dbReference type="ChEBI" id="CHEBI:57945"/>
        <dbReference type="EC" id="7.1.1.2"/>
    </reaction>
</comment>
<evidence type="ECO:0000256" key="17">
    <source>
        <dbReference type="ARBA" id="ARBA00049551"/>
    </source>
</evidence>
<evidence type="ECO:0000256" key="1">
    <source>
        <dbReference type="ARBA" id="ARBA00003257"/>
    </source>
</evidence>
<proteinExistence type="inferred from homology"/>
<sequence>MIKNSSKMLFMIMLLISTLIVISSNNWLSMWMGLEINLMAFIPILFKNKNNFSSESCMMYFLVQTMGSIVLLMSILLCPMIMMSPIMINDTMIAMMTISLMIKMGISPFHMWVPEIMEKMSWNNCLLMTTWQKIAPMTILSNIISINSLIMIPIILSTVMGAIGGLNQTSMRKIMAYSSISHSGWMIACMNYEHKMWMIYILIYSIMNIMIMNFFYKNSIYYINQTQIFTSNIFNKMNYTIMMMSLGGLPPFMGFLMKWMVIQTMMMSNLYMPIIIMMMSSLITLFYYLRMMTTMIMMNMDMNKWIMNEGNKSNIIMLMMNLSLPMVTIFSFF</sequence>
<feature type="transmembrane region" description="Helical" evidence="18">
    <location>
        <begin position="197"/>
        <end position="216"/>
    </location>
</feature>
<feature type="transmembrane region" description="Helical" evidence="18">
    <location>
        <begin position="30"/>
        <end position="46"/>
    </location>
</feature>
<evidence type="ECO:0000256" key="8">
    <source>
        <dbReference type="ARBA" id="ARBA00022692"/>
    </source>
</evidence>
<evidence type="ECO:0000256" key="15">
    <source>
        <dbReference type="ARBA" id="ARBA00023128"/>
    </source>
</evidence>
<dbReference type="InterPro" id="IPR001750">
    <property type="entry name" value="ND/Mrp_TM"/>
</dbReference>
<evidence type="ECO:0000256" key="13">
    <source>
        <dbReference type="ARBA" id="ARBA00023027"/>
    </source>
</evidence>
<dbReference type="PRINTS" id="PR01436">
    <property type="entry name" value="NADHDHGNASE2"/>
</dbReference>
<feature type="transmembrane region" description="Helical" evidence="18">
    <location>
        <begin position="7"/>
        <end position="24"/>
    </location>
</feature>
<comment type="function">
    <text evidence="18">Core subunit of the mitochondrial membrane respiratory chain NADH dehydrogenase (Complex I) which catalyzes electron transfer from NADH through the respiratory chain, using ubiquinone as an electron acceptor. Essential for the catalytic activity and assembly of complex I.</text>
</comment>
<evidence type="ECO:0000256" key="11">
    <source>
        <dbReference type="ARBA" id="ARBA00022982"/>
    </source>
</evidence>
<keyword evidence="10 18" id="KW-1278">Translocase</keyword>
<dbReference type="InterPro" id="IPR003917">
    <property type="entry name" value="NADH_UbQ_OxRdtase_chain2"/>
</dbReference>
<evidence type="ECO:0000256" key="14">
    <source>
        <dbReference type="ARBA" id="ARBA00023075"/>
    </source>
</evidence>
<protein>
    <recommendedName>
        <fullName evidence="5 18">NADH-ubiquinone oxidoreductase chain 2</fullName>
        <ecNumber evidence="4 18">7.1.1.2</ecNumber>
    </recommendedName>
</protein>
<comment type="similarity">
    <text evidence="3 18">Belongs to the complex I subunit 2 family.</text>
</comment>
<evidence type="ECO:0000256" key="2">
    <source>
        <dbReference type="ARBA" id="ARBA00004448"/>
    </source>
</evidence>
<evidence type="ECO:0000313" key="20">
    <source>
        <dbReference type="EMBL" id="UPL66024.1"/>
    </source>
</evidence>
<geneLocation type="mitochondrion" evidence="20"/>
<feature type="transmembrane region" description="Helical" evidence="18">
    <location>
        <begin position="269"/>
        <end position="289"/>
    </location>
</feature>
<evidence type="ECO:0000256" key="7">
    <source>
        <dbReference type="ARBA" id="ARBA00022660"/>
    </source>
</evidence>
<reference evidence="20" key="1">
    <citation type="journal article" date="2022" name="Cladistics">
        <title>Diversification of the phytophagous lineages of true bugs (Insecta: Hemiptera: Heteroptera) shortly after that of the flowering plants.</title>
        <authorList>
            <person name="Ye F."/>
            <person name="Kment P."/>
            <person name="Redei D."/>
            <person name="Luo J.Y."/>
            <person name="Wang Y.H."/>
            <person name="Kuechler S.M."/>
            <person name="Zhang W.W."/>
            <person name="Chen P.P."/>
            <person name="Wu H.Y."/>
            <person name="Wu Y.Z."/>
            <person name="Sun X.Y."/>
            <person name="Ding L."/>
            <person name="Wang Y.R."/>
            <person name="Xie Q."/>
        </authorList>
    </citation>
    <scope>NUCLEOTIDE SEQUENCE</scope>
</reference>
<organism evidence="20">
    <name type="scientific">Calacanthia angulosa</name>
    <dbReference type="NCBI Taxonomy" id="1927706"/>
    <lineage>
        <taxon>Eukaryota</taxon>
        <taxon>Metazoa</taxon>
        <taxon>Ecdysozoa</taxon>
        <taxon>Arthropoda</taxon>
        <taxon>Hexapoda</taxon>
        <taxon>Insecta</taxon>
        <taxon>Pterygota</taxon>
        <taxon>Neoptera</taxon>
        <taxon>Paraneoptera</taxon>
        <taxon>Hemiptera</taxon>
        <taxon>Heteroptera</taxon>
        <taxon>Panheteroptera</taxon>
        <taxon>Leptopodomorpha</taxon>
        <taxon>Saldidae</taxon>
        <taxon>Saldinae</taxon>
        <taxon>Calacanthia</taxon>
    </lineage>
</organism>
<keyword evidence="6" id="KW-0813">Transport</keyword>
<evidence type="ECO:0000256" key="16">
    <source>
        <dbReference type="ARBA" id="ARBA00023136"/>
    </source>
</evidence>
<dbReference type="GO" id="GO:0005743">
    <property type="term" value="C:mitochondrial inner membrane"/>
    <property type="evidence" value="ECO:0007669"/>
    <property type="project" value="UniProtKB-SubCell"/>
</dbReference>
<evidence type="ECO:0000256" key="4">
    <source>
        <dbReference type="ARBA" id="ARBA00012944"/>
    </source>
</evidence>
<evidence type="ECO:0000256" key="3">
    <source>
        <dbReference type="ARBA" id="ARBA00007012"/>
    </source>
</evidence>
<evidence type="ECO:0000256" key="12">
    <source>
        <dbReference type="ARBA" id="ARBA00022989"/>
    </source>
</evidence>
<feature type="transmembrane region" description="Helical" evidence="18">
    <location>
        <begin position="310"/>
        <end position="332"/>
    </location>
</feature>
<keyword evidence="7 18" id="KW-0679">Respiratory chain</keyword>
<dbReference type="InterPro" id="IPR050175">
    <property type="entry name" value="Complex_I_Subunit_2"/>
</dbReference>
<dbReference type="Pfam" id="PF00361">
    <property type="entry name" value="Proton_antipo_M"/>
    <property type="match status" value="1"/>
</dbReference>
<keyword evidence="16 18" id="KW-0472">Membrane</keyword>
<evidence type="ECO:0000256" key="9">
    <source>
        <dbReference type="ARBA" id="ARBA00022792"/>
    </source>
</evidence>
<comment type="function">
    <text evidence="1">Core subunit of the mitochondrial membrane respiratory chain NADH dehydrogenase (Complex I) that is believed to belong to the minimal assembly required for catalysis. Complex I functions in the transfer of electrons from NADH to the respiratory chain. The immediate electron acceptor for the enzyme is believed to be ubiquinone.</text>
</comment>
<evidence type="ECO:0000256" key="6">
    <source>
        <dbReference type="ARBA" id="ARBA00022448"/>
    </source>
</evidence>
<feature type="transmembrane region" description="Helical" evidence="18">
    <location>
        <begin position="237"/>
        <end position="257"/>
    </location>
</feature>
<dbReference type="EC" id="7.1.1.2" evidence="4 18"/>
<evidence type="ECO:0000256" key="5">
    <source>
        <dbReference type="ARBA" id="ARBA00021008"/>
    </source>
</evidence>
<evidence type="ECO:0000259" key="19">
    <source>
        <dbReference type="Pfam" id="PF00361"/>
    </source>
</evidence>
<comment type="subcellular location">
    <subcellularLocation>
        <location evidence="2 18">Mitochondrion inner membrane</location>
        <topology evidence="2 18">Multi-pass membrane protein</topology>
    </subcellularLocation>
</comment>
<dbReference type="AlphaFoldDB" id="A0A8T9ZYJ5"/>
<accession>A0A8T9ZYJ5</accession>
<dbReference type="EMBL" id="MW619703">
    <property type="protein sequence ID" value="UPL66024.1"/>
    <property type="molecule type" value="Genomic_DNA"/>
</dbReference>
<keyword evidence="8 18" id="KW-0812">Transmembrane</keyword>
<feature type="transmembrane region" description="Helical" evidence="18">
    <location>
        <begin position="58"/>
        <end position="86"/>
    </location>
</feature>
<evidence type="ECO:0000256" key="18">
    <source>
        <dbReference type="RuleBase" id="RU003403"/>
    </source>
</evidence>
<keyword evidence="12 18" id="KW-1133">Transmembrane helix</keyword>
<keyword evidence="15 18" id="KW-0496">Mitochondrion</keyword>
<feature type="transmembrane region" description="Helical" evidence="18">
    <location>
        <begin position="92"/>
        <end position="113"/>
    </location>
</feature>
<evidence type="ECO:0000256" key="10">
    <source>
        <dbReference type="ARBA" id="ARBA00022967"/>
    </source>
</evidence>
<dbReference type="GO" id="GO:0006120">
    <property type="term" value="P:mitochondrial electron transport, NADH to ubiquinone"/>
    <property type="evidence" value="ECO:0007669"/>
    <property type="project" value="InterPro"/>
</dbReference>
<dbReference type="PANTHER" id="PTHR46552">
    <property type="entry name" value="NADH-UBIQUINONE OXIDOREDUCTASE CHAIN 2"/>
    <property type="match status" value="1"/>
</dbReference>
<keyword evidence="13 18" id="KW-0520">NAD</keyword>
<keyword evidence="11 18" id="KW-0249">Electron transport</keyword>
<feature type="transmembrane region" description="Helical" evidence="18">
    <location>
        <begin position="134"/>
        <end position="163"/>
    </location>
</feature>